<dbReference type="Proteomes" id="UP000253324">
    <property type="component" value="Unassembled WGS sequence"/>
</dbReference>
<dbReference type="GO" id="GO:0000271">
    <property type="term" value="P:polysaccharide biosynthetic process"/>
    <property type="evidence" value="ECO:0007669"/>
    <property type="project" value="UniProtKB-KW"/>
</dbReference>
<evidence type="ECO:0000256" key="4">
    <source>
        <dbReference type="ARBA" id="ARBA00022679"/>
    </source>
</evidence>
<keyword evidence="8" id="KW-0270">Exopolysaccharide synthesis</keyword>
<evidence type="ECO:0000313" key="11">
    <source>
        <dbReference type="EMBL" id="RCW82213.1"/>
    </source>
</evidence>
<name>A0A368YPS4_9HYPH</name>
<evidence type="ECO:0000313" key="12">
    <source>
        <dbReference type="Proteomes" id="UP000253324"/>
    </source>
</evidence>
<sequence length="219" mass="24547">MTTKIIRQSEELEKLPIGGLLKRSFDVLAAILALILLSPLFILLSCLVKLSDGGPVFYGHRRIGRGGNPFYCLKFRTMVTDGDAILEAHFAANPEARAEWLAARKLQVDPRITTVGFVLRKLSLDELPQLVNILRGEMSLVGPRPVVKDEIELYGSAATYYFKSRPGLTGVWQISGRNDVNYDERIAFDKQYVENWSFQKDIIIILKTIPAVCASRGSY</sequence>
<feature type="domain" description="Bacterial sugar transferase" evidence="10">
    <location>
        <begin position="22"/>
        <end position="213"/>
    </location>
</feature>
<dbReference type="RefSeq" id="WP_114430702.1">
    <property type="nucleotide sequence ID" value="NZ_QPJM01000008.1"/>
</dbReference>
<evidence type="ECO:0000256" key="1">
    <source>
        <dbReference type="ARBA" id="ARBA00004236"/>
    </source>
</evidence>
<dbReference type="InterPro" id="IPR003362">
    <property type="entry name" value="Bact_transf"/>
</dbReference>
<evidence type="ECO:0000256" key="9">
    <source>
        <dbReference type="SAM" id="Phobius"/>
    </source>
</evidence>
<keyword evidence="12" id="KW-1185">Reference proteome</keyword>
<evidence type="ECO:0000256" key="2">
    <source>
        <dbReference type="ARBA" id="ARBA00006464"/>
    </source>
</evidence>
<dbReference type="PANTHER" id="PTHR30576:SF4">
    <property type="entry name" value="UNDECAPRENYL-PHOSPHATE GALACTOSE PHOSPHOTRANSFERASE"/>
    <property type="match status" value="1"/>
</dbReference>
<feature type="transmembrane region" description="Helical" evidence="9">
    <location>
        <begin position="27"/>
        <end position="48"/>
    </location>
</feature>
<accession>A0A368YPS4</accession>
<gene>
    <name evidence="11" type="ORF">C7476_10827</name>
</gene>
<dbReference type="EMBL" id="QPJM01000008">
    <property type="protein sequence ID" value="RCW82213.1"/>
    <property type="molecule type" value="Genomic_DNA"/>
</dbReference>
<evidence type="ECO:0000256" key="6">
    <source>
        <dbReference type="ARBA" id="ARBA00022989"/>
    </source>
</evidence>
<dbReference type="GO" id="GO:0016780">
    <property type="term" value="F:phosphotransferase activity, for other substituted phosphate groups"/>
    <property type="evidence" value="ECO:0007669"/>
    <property type="project" value="TreeGrafter"/>
</dbReference>
<comment type="caution">
    <text evidence="11">The sequence shown here is derived from an EMBL/GenBank/DDBJ whole genome shotgun (WGS) entry which is preliminary data.</text>
</comment>
<dbReference type="AlphaFoldDB" id="A0A368YPS4"/>
<keyword evidence="4" id="KW-0808">Transferase</keyword>
<dbReference type="Pfam" id="PF02397">
    <property type="entry name" value="Bac_transf"/>
    <property type="match status" value="1"/>
</dbReference>
<comment type="subcellular location">
    <subcellularLocation>
        <location evidence="1">Cell membrane</location>
    </subcellularLocation>
</comment>
<evidence type="ECO:0000256" key="8">
    <source>
        <dbReference type="ARBA" id="ARBA00023169"/>
    </source>
</evidence>
<dbReference type="PANTHER" id="PTHR30576">
    <property type="entry name" value="COLANIC BIOSYNTHESIS UDP-GLUCOSE LIPID CARRIER TRANSFERASE"/>
    <property type="match status" value="1"/>
</dbReference>
<dbReference type="OrthoDB" id="9808602at2"/>
<keyword evidence="3" id="KW-1003">Cell membrane</keyword>
<evidence type="ECO:0000256" key="5">
    <source>
        <dbReference type="ARBA" id="ARBA00022692"/>
    </source>
</evidence>
<dbReference type="GO" id="GO:0005886">
    <property type="term" value="C:plasma membrane"/>
    <property type="evidence" value="ECO:0007669"/>
    <property type="project" value="UniProtKB-SubCell"/>
</dbReference>
<evidence type="ECO:0000256" key="7">
    <source>
        <dbReference type="ARBA" id="ARBA00023136"/>
    </source>
</evidence>
<organism evidence="11 12">
    <name type="scientific">Phyllobacterium bourgognense</name>
    <dbReference type="NCBI Taxonomy" id="314236"/>
    <lineage>
        <taxon>Bacteria</taxon>
        <taxon>Pseudomonadati</taxon>
        <taxon>Pseudomonadota</taxon>
        <taxon>Alphaproteobacteria</taxon>
        <taxon>Hyphomicrobiales</taxon>
        <taxon>Phyllobacteriaceae</taxon>
        <taxon>Phyllobacterium</taxon>
    </lineage>
</organism>
<keyword evidence="7 9" id="KW-0472">Membrane</keyword>
<evidence type="ECO:0000259" key="10">
    <source>
        <dbReference type="Pfam" id="PF02397"/>
    </source>
</evidence>
<comment type="similarity">
    <text evidence="2">Belongs to the bacterial sugar transferase family.</text>
</comment>
<keyword evidence="5 9" id="KW-0812">Transmembrane</keyword>
<protein>
    <submittedName>
        <fullName evidence="11">Exopolysaccharide production protein ExoY</fullName>
    </submittedName>
</protein>
<evidence type="ECO:0000256" key="3">
    <source>
        <dbReference type="ARBA" id="ARBA00022475"/>
    </source>
</evidence>
<proteinExistence type="inferred from homology"/>
<reference evidence="11 12" key="1">
    <citation type="submission" date="2018-07" db="EMBL/GenBank/DDBJ databases">
        <title>Genomic Encyclopedia of Type Strains, Phase III (KMG-III): the genomes of soil and plant-associated and newly described type strains.</title>
        <authorList>
            <person name="Whitman W."/>
        </authorList>
    </citation>
    <scope>NUCLEOTIDE SEQUENCE [LARGE SCALE GENOMIC DNA]</scope>
    <source>
        <strain evidence="11 12">31-25a</strain>
    </source>
</reference>
<keyword evidence="6 9" id="KW-1133">Transmembrane helix</keyword>